<dbReference type="InterPro" id="IPR051406">
    <property type="entry name" value="PLD_domain"/>
</dbReference>
<feature type="chain" id="PRO_5015886931" description="phospholipase D" evidence="7">
    <location>
        <begin position="38"/>
        <end position="412"/>
    </location>
</feature>
<dbReference type="Gene3D" id="3.30.870.10">
    <property type="entry name" value="Endonuclease Chain A"/>
    <property type="match status" value="2"/>
</dbReference>
<dbReference type="InterPro" id="IPR025202">
    <property type="entry name" value="PLD-like_dom"/>
</dbReference>
<feature type="signal peptide" evidence="7">
    <location>
        <begin position="1"/>
        <end position="37"/>
    </location>
</feature>
<keyword evidence="5" id="KW-0442">Lipid degradation</keyword>
<dbReference type="PANTHER" id="PTHR43856:SF1">
    <property type="entry name" value="MITOCHONDRIAL CARDIOLIPIN HYDROLASE"/>
    <property type="match status" value="1"/>
</dbReference>
<dbReference type="EMBL" id="CP029788">
    <property type="protein sequence ID" value="AWT47335.1"/>
    <property type="molecule type" value="Genomic_DNA"/>
</dbReference>
<comment type="catalytic activity">
    <reaction evidence="1">
        <text>a 1,2-diacyl-sn-glycero-3-phosphocholine + H2O = a 1,2-diacyl-sn-glycero-3-phosphate + choline + H(+)</text>
        <dbReference type="Rhea" id="RHEA:14445"/>
        <dbReference type="ChEBI" id="CHEBI:15354"/>
        <dbReference type="ChEBI" id="CHEBI:15377"/>
        <dbReference type="ChEBI" id="CHEBI:15378"/>
        <dbReference type="ChEBI" id="CHEBI:57643"/>
        <dbReference type="ChEBI" id="CHEBI:58608"/>
        <dbReference type="EC" id="3.1.4.4"/>
    </reaction>
</comment>
<comment type="similarity">
    <text evidence="2">Belongs to the phospholipase D family.</text>
</comment>
<keyword evidence="6" id="KW-0443">Lipid metabolism</keyword>
<protein>
    <recommendedName>
        <fullName evidence="3">phospholipase D</fullName>
        <ecNumber evidence="3">3.1.4.4</ecNumber>
    </recommendedName>
</protein>
<dbReference type="SUPFAM" id="SSF56024">
    <property type="entry name" value="Phospholipase D/nuclease"/>
    <property type="match status" value="2"/>
</dbReference>
<evidence type="ECO:0000256" key="3">
    <source>
        <dbReference type="ARBA" id="ARBA00012027"/>
    </source>
</evidence>
<evidence type="ECO:0000256" key="5">
    <source>
        <dbReference type="ARBA" id="ARBA00022963"/>
    </source>
</evidence>
<evidence type="ECO:0000256" key="7">
    <source>
        <dbReference type="SAM" id="SignalP"/>
    </source>
</evidence>
<dbReference type="KEGG" id="sact:DMT42_37230"/>
<dbReference type="GO" id="GO:0016042">
    <property type="term" value="P:lipid catabolic process"/>
    <property type="evidence" value="ECO:0007669"/>
    <property type="project" value="UniProtKB-KW"/>
</dbReference>
<evidence type="ECO:0000256" key="4">
    <source>
        <dbReference type="ARBA" id="ARBA00022801"/>
    </source>
</evidence>
<proteinExistence type="inferred from homology"/>
<evidence type="ECO:0000256" key="6">
    <source>
        <dbReference type="ARBA" id="ARBA00023098"/>
    </source>
</evidence>
<evidence type="ECO:0000256" key="2">
    <source>
        <dbReference type="ARBA" id="ARBA00008664"/>
    </source>
</evidence>
<keyword evidence="10" id="KW-1185">Reference proteome</keyword>
<accession>A0A2U9PE34</accession>
<dbReference type="GO" id="GO:0016891">
    <property type="term" value="F:RNA endonuclease activity producing 5'-phosphomonoesters, hydrolytic mechanism"/>
    <property type="evidence" value="ECO:0007669"/>
    <property type="project" value="TreeGrafter"/>
</dbReference>
<keyword evidence="7" id="KW-0732">Signal</keyword>
<organism evidence="9 10">
    <name type="scientific">Streptomyces actuosus</name>
    <dbReference type="NCBI Taxonomy" id="1885"/>
    <lineage>
        <taxon>Bacteria</taxon>
        <taxon>Bacillati</taxon>
        <taxon>Actinomycetota</taxon>
        <taxon>Actinomycetes</taxon>
        <taxon>Kitasatosporales</taxon>
        <taxon>Streptomycetaceae</taxon>
        <taxon>Streptomyces</taxon>
    </lineage>
</organism>
<dbReference type="GO" id="GO:0004630">
    <property type="term" value="F:phospholipase D activity"/>
    <property type="evidence" value="ECO:0007669"/>
    <property type="project" value="UniProtKB-EC"/>
</dbReference>
<evidence type="ECO:0000259" key="8">
    <source>
        <dbReference type="Pfam" id="PF13091"/>
    </source>
</evidence>
<gene>
    <name evidence="9" type="ORF">DMT42_37230</name>
</gene>
<dbReference type="Proteomes" id="UP000247634">
    <property type="component" value="Chromosome"/>
</dbReference>
<evidence type="ECO:0000313" key="10">
    <source>
        <dbReference type="Proteomes" id="UP000247634"/>
    </source>
</evidence>
<dbReference type="OrthoDB" id="3740959at2"/>
<evidence type="ECO:0000313" key="9">
    <source>
        <dbReference type="EMBL" id="AWT47335.1"/>
    </source>
</evidence>
<dbReference type="PANTHER" id="PTHR43856">
    <property type="entry name" value="CARDIOLIPIN HYDROLASE"/>
    <property type="match status" value="1"/>
</dbReference>
<keyword evidence="4" id="KW-0378">Hydrolase</keyword>
<feature type="domain" description="Phospholipase D-like" evidence="8">
    <location>
        <begin position="67"/>
        <end position="209"/>
    </location>
</feature>
<name>A0A2U9PE34_STRAS</name>
<dbReference type="Pfam" id="PF13091">
    <property type="entry name" value="PLDc_2"/>
    <property type="match status" value="2"/>
</dbReference>
<reference evidence="9 10" key="1">
    <citation type="submission" date="2018-06" db="EMBL/GenBank/DDBJ databases">
        <title>The complete genome sequence of a nosiheptide producer Streptomyces actuosus ATCC 25421: deducing the ability of producing a new class III lantibiotics.</title>
        <authorList>
            <person name="Liu W."/>
            <person name="Sun F."/>
            <person name="Hu Y."/>
        </authorList>
    </citation>
    <scope>NUCLEOTIDE SEQUENCE [LARGE SCALE GENOMIC DNA]</scope>
    <source>
        <strain evidence="9 10">ATCC 25421</strain>
    </source>
</reference>
<dbReference type="EC" id="3.1.4.4" evidence="3"/>
<feature type="domain" description="Phospholipase D-like" evidence="8">
    <location>
        <begin position="265"/>
        <end position="390"/>
    </location>
</feature>
<evidence type="ECO:0000256" key="1">
    <source>
        <dbReference type="ARBA" id="ARBA00000798"/>
    </source>
</evidence>
<dbReference type="AlphaFoldDB" id="A0A2U9PE34"/>
<sequence length="412" mass="43778">MRTPRFTAMRSARVSGVLLAAGAFVAALLVPAQSAGAATVATGPVFNRPTGTTADQQAIRDQVRSVIGSADSGSVVRLAMYHLWDDTIASDLVAAKNRGVSVRVVLDHSTLEYPSSYDTLKSALGTNTSVSSWVTLCASGSSCLGPAGTGINHNKFLLASSVSGGTLTNVVVQLTSNLTPSNYSRYWNSSLTVAGNTDLYDGYTGYFSKLAAQNRSAWSYTYGNAGDYKYYFFPRAGDDASTDTVVNALDNVACRWSDASGSHRTTIHAAMLKITRQAVADKLRQLAGAGCQIDLVYSETDAGTWSALHGVSGITNRCYQHDDDGDAATPRRIVHSKNLLIDGMYAGSVQKVMWTGSHNWSGPALRNNDEAMLRVTNASVYDAFEANFQAVRAAAVPGTSDNVDVCKSDDVD</sequence>